<feature type="transmembrane region" description="Helical" evidence="7">
    <location>
        <begin position="165"/>
        <end position="182"/>
    </location>
</feature>
<feature type="compositionally biased region" description="Polar residues" evidence="6">
    <location>
        <begin position="37"/>
        <end position="48"/>
    </location>
</feature>
<proteinExistence type="inferred from homology"/>
<dbReference type="InterPro" id="IPR037185">
    <property type="entry name" value="EmrE-like"/>
</dbReference>
<protein>
    <recommendedName>
        <fullName evidence="8">EamA domain-containing protein</fullName>
    </recommendedName>
</protein>
<evidence type="ECO:0000259" key="8">
    <source>
        <dbReference type="Pfam" id="PF00892"/>
    </source>
</evidence>
<dbReference type="Proteomes" id="UP001438707">
    <property type="component" value="Unassembled WGS sequence"/>
</dbReference>
<feature type="transmembrane region" description="Helical" evidence="7">
    <location>
        <begin position="219"/>
        <end position="240"/>
    </location>
</feature>
<feature type="transmembrane region" description="Helical" evidence="7">
    <location>
        <begin position="102"/>
        <end position="124"/>
    </location>
</feature>
<evidence type="ECO:0000313" key="10">
    <source>
        <dbReference type="Proteomes" id="UP001438707"/>
    </source>
</evidence>
<dbReference type="EMBL" id="JALJOS010000006">
    <property type="protein sequence ID" value="KAK9837654.1"/>
    <property type="molecule type" value="Genomic_DNA"/>
</dbReference>
<dbReference type="AlphaFoldDB" id="A0AAW1RVA5"/>
<evidence type="ECO:0000256" key="5">
    <source>
        <dbReference type="ARBA" id="ARBA00023136"/>
    </source>
</evidence>
<dbReference type="PANTHER" id="PTHR22911:SF6">
    <property type="entry name" value="SOLUTE CARRIER FAMILY 35 MEMBER G1"/>
    <property type="match status" value="1"/>
</dbReference>
<dbReference type="Pfam" id="PF00892">
    <property type="entry name" value="EamA"/>
    <property type="match status" value="2"/>
</dbReference>
<keyword evidence="5 7" id="KW-0472">Membrane</keyword>
<name>A0AAW1RVA5_9CHLO</name>
<keyword evidence="4 7" id="KW-1133">Transmembrane helix</keyword>
<sequence>MGNTTSHPQEDNRQPLVPQDAAEHGDTEAQSDGILPSQASAPNRQASFPNAMATDIETVGTSSSNDRQPDDVRDVEIQQNGHSTGPPPKKLDKGVSYGDAPVLGLFLYGLSSVFLSTMLTFAKLLGQRKFPVMEILGARSSTIMVIALCVCAWDKVNPFGNRRGLLLVRGLFGFGAICSYFWAVQYLPLNDAMVLTYTSPIWVAVLGPFLIIKETPSKFIWIAIPLCVAGVVTITQPSFLGFSKETLSLLGVFLALNQAFCSAIAKMCVRELRFTDTPNVSVFYLGLCSSIGAVVGCTAPKLWGVANTFRMPNAPVEWWLILGTGTSGYGTQICMTFALKYVKAAPALAMSYLSVVWSILYGYYIFGDVPTIWSLVGAVLICSMTLSLGVFERAKKADPAVNHAKQDAATAHEDGYSQLPSEGRQ</sequence>
<keyword evidence="3 7" id="KW-0812">Transmembrane</keyword>
<organism evidence="9 10">
    <name type="scientific">Apatococcus lobatus</name>
    <dbReference type="NCBI Taxonomy" id="904363"/>
    <lineage>
        <taxon>Eukaryota</taxon>
        <taxon>Viridiplantae</taxon>
        <taxon>Chlorophyta</taxon>
        <taxon>core chlorophytes</taxon>
        <taxon>Trebouxiophyceae</taxon>
        <taxon>Chlorellales</taxon>
        <taxon>Chlorellaceae</taxon>
        <taxon>Apatococcus</taxon>
    </lineage>
</organism>
<evidence type="ECO:0000256" key="3">
    <source>
        <dbReference type="ARBA" id="ARBA00022692"/>
    </source>
</evidence>
<feature type="transmembrane region" description="Helical" evidence="7">
    <location>
        <begin position="281"/>
        <end position="306"/>
    </location>
</feature>
<dbReference type="PANTHER" id="PTHR22911">
    <property type="entry name" value="ACYL-MALONYL CONDENSING ENZYME-RELATED"/>
    <property type="match status" value="1"/>
</dbReference>
<evidence type="ECO:0000256" key="4">
    <source>
        <dbReference type="ARBA" id="ARBA00022989"/>
    </source>
</evidence>
<gene>
    <name evidence="9" type="ORF">WJX74_002242</name>
</gene>
<evidence type="ECO:0000313" key="9">
    <source>
        <dbReference type="EMBL" id="KAK9837654.1"/>
    </source>
</evidence>
<feature type="transmembrane region" description="Helical" evidence="7">
    <location>
        <begin position="194"/>
        <end position="212"/>
    </location>
</feature>
<evidence type="ECO:0000256" key="1">
    <source>
        <dbReference type="ARBA" id="ARBA00004141"/>
    </source>
</evidence>
<dbReference type="SUPFAM" id="SSF103481">
    <property type="entry name" value="Multidrug resistance efflux transporter EmrE"/>
    <property type="match status" value="2"/>
</dbReference>
<evidence type="ECO:0000256" key="2">
    <source>
        <dbReference type="ARBA" id="ARBA00007635"/>
    </source>
</evidence>
<comment type="similarity">
    <text evidence="2">Belongs to the drug/metabolite transporter (DMT) superfamily. Plant drug/metabolite exporter (P-DME) (TC 2.A.7.4) family.</text>
</comment>
<dbReference type="GO" id="GO:0016020">
    <property type="term" value="C:membrane"/>
    <property type="evidence" value="ECO:0007669"/>
    <property type="project" value="UniProtKB-SubCell"/>
</dbReference>
<feature type="transmembrane region" description="Helical" evidence="7">
    <location>
        <begin position="372"/>
        <end position="391"/>
    </location>
</feature>
<feature type="transmembrane region" description="Helical" evidence="7">
    <location>
        <begin position="318"/>
        <end position="339"/>
    </location>
</feature>
<feature type="domain" description="EamA" evidence="8">
    <location>
        <begin position="250"/>
        <end position="382"/>
    </location>
</feature>
<comment type="subcellular location">
    <subcellularLocation>
        <location evidence="1">Membrane</location>
        <topology evidence="1">Multi-pass membrane protein</topology>
    </subcellularLocation>
</comment>
<dbReference type="InterPro" id="IPR000620">
    <property type="entry name" value="EamA_dom"/>
</dbReference>
<keyword evidence="10" id="KW-1185">Reference proteome</keyword>
<accession>A0AAW1RVA5</accession>
<evidence type="ECO:0000256" key="6">
    <source>
        <dbReference type="SAM" id="MobiDB-lite"/>
    </source>
</evidence>
<feature type="transmembrane region" description="Helical" evidence="7">
    <location>
        <begin position="136"/>
        <end position="153"/>
    </location>
</feature>
<evidence type="ECO:0000256" key="7">
    <source>
        <dbReference type="SAM" id="Phobius"/>
    </source>
</evidence>
<feature type="transmembrane region" description="Helical" evidence="7">
    <location>
        <begin position="346"/>
        <end position="366"/>
    </location>
</feature>
<comment type="caution">
    <text evidence="9">The sequence shown here is derived from an EMBL/GenBank/DDBJ whole genome shotgun (WGS) entry which is preliminary data.</text>
</comment>
<feature type="region of interest" description="Disordered" evidence="6">
    <location>
        <begin position="1"/>
        <end position="71"/>
    </location>
</feature>
<reference evidence="9 10" key="1">
    <citation type="journal article" date="2024" name="Nat. Commun.">
        <title>Phylogenomics reveals the evolutionary origins of lichenization in chlorophyte algae.</title>
        <authorList>
            <person name="Puginier C."/>
            <person name="Libourel C."/>
            <person name="Otte J."/>
            <person name="Skaloud P."/>
            <person name="Haon M."/>
            <person name="Grisel S."/>
            <person name="Petersen M."/>
            <person name="Berrin J.G."/>
            <person name="Delaux P.M."/>
            <person name="Dal Grande F."/>
            <person name="Keller J."/>
        </authorList>
    </citation>
    <scope>NUCLEOTIDE SEQUENCE [LARGE SCALE GENOMIC DNA]</scope>
    <source>
        <strain evidence="9 10">SAG 2145</strain>
    </source>
</reference>
<feature type="transmembrane region" description="Helical" evidence="7">
    <location>
        <begin position="246"/>
        <end position="269"/>
    </location>
</feature>
<feature type="domain" description="EamA" evidence="8">
    <location>
        <begin position="103"/>
        <end position="235"/>
    </location>
</feature>